<feature type="repeat" description="Filamin" evidence="3">
    <location>
        <begin position="300"/>
        <end position="369"/>
    </location>
</feature>
<dbReference type="GO" id="GO:0051015">
    <property type="term" value="F:actin filament binding"/>
    <property type="evidence" value="ECO:0007669"/>
    <property type="project" value="InterPro"/>
</dbReference>
<dbReference type="GO" id="GO:0030036">
    <property type="term" value="P:actin cytoskeleton organization"/>
    <property type="evidence" value="ECO:0007669"/>
    <property type="project" value="InterPro"/>
</dbReference>
<evidence type="ECO:0000256" key="3">
    <source>
        <dbReference type="PROSITE-ProRule" id="PRU00087"/>
    </source>
</evidence>
<dbReference type="InterPro" id="IPR017868">
    <property type="entry name" value="Filamin/ABP280_repeat-like"/>
</dbReference>
<comment type="similarity">
    <text evidence="1">Belongs to the filamin family.</text>
</comment>
<dbReference type="PANTHER" id="PTHR38537:SF8">
    <property type="entry name" value="FILAMIN-A"/>
    <property type="match status" value="1"/>
</dbReference>
<dbReference type="InterPro" id="IPR044801">
    <property type="entry name" value="Filamin"/>
</dbReference>
<dbReference type="OrthoDB" id="5806879at2759"/>
<gene>
    <name evidence="4" type="ORF">EVEC_LOCUS2413</name>
</gene>
<reference evidence="4 5" key="2">
    <citation type="submission" date="2018-10" db="EMBL/GenBank/DDBJ databases">
        <authorList>
            <consortium name="Pathogen Informatics"/>
        </authorList>
    </citation>
    <scope>NUCLEOTIDE SEQUENCE [LARGE SCALE GENOMIC DNA]</scope>
</reference>
<dbReference type="Proteomes" id="UP000274131">
    <property type="component" value="Unassembled WGS sequence"/>
</dbReference>
<feature type="repeat" description="Filamin" evidence="3">
    <location>
        <begin position="4"/>
        <end position="102"/>
    </location>
</feature>
<sequence length="460" mass="49865">MVEPADKDIKPLSAKLLGISSHSTIAAEENVVFNIDVSSCGDNANPVVNIYDADLSPVPVIVQKRSNGIFEYSFQPKSVGQHYIDAAVFGVAVPNTPFVFNVKEQIDVASIRVYGPGIDEEVRSKQTTHFFIDAKEAGKGKLEVIMKDSKGLPVDIAIVDKLDGVYTVKYTPQFSGTYQARILFEGTEVTNREITVKPSVDWSSMRIEGLKDEEVLLGYHKEIVIDAGRTLSADEKLQVITSDPDGKKYAVKLVSTSPNTNSVKTLGHWSAHKIGTTEFAVLLDDVPVCTSKTVVLEGEDASKCRAGAGEGSIALTIKGPSESKTSITDHSNGSCTVEYTPLLPGLYEINITFGEKKMAIPGSPFTAIVDYPKDPSKIKIKDFLDVLPVGASNIFTIDASSTAKAPIAVILPKDQQEAEVKEVEQRIYRVTYSPRGVPGDIVPVTVAYDDTPILQNMHTI</sequence>
<proteinExistence type="inferred from homology"/>
<dbReference type="InterPro" id="IPR001298">
    <property type="entry name" value="Filamin/ABP280_rpt"/>
</dbReference>
<protein>
    <submittedName>
        <fullName evidence="6">Filamin-A</fullName>
    </submittedName>
</protein>
<dbReference type="InterPro" id="IPR013783">
    <property type="entry name" value="Ig-like_fold"/>
</dbReference>
<dbReference type="EMBL" id="UXUI01007376">
    <property type="protein sequence ID" value="VDD87270.1"/>
    <property type="molecule type" value="Genomic_DNA"/>
</dbReference>
<evidence type="ECO:0000256" key="2">
    <source>
        <dbReference type="ARBA" id="ARBA00022737"/>
    </source>
</evidence>
<evidence type="ECO:0000256" key="1">
    <source>
        <dbReference type="ARBA" id="ARBA00009238"/>
    </source>
</evidence>
<accession>A0A0N4UYN9</accession>
<keyword evidence="2" id="KW-0677">Repeat</keyword>
<dbReference type="WBParaSite" id="EVEC_0000270501-mRNA-1">
    <property type="protein sequence ID" value="EVEC_0000270501-mRNA-1"/>
    <property type="gene ID" value="EVEC_0000270501"/>
</dbReference>
<evidence type="ECO:0000313" key="6">
    <source>
        <dbReference type="WBParaSite" id="EVEC_0000270501-mRNA-1"/>
    </source>
</evidence>
<dbReference type="Gene3D" id="2.60.40.10">
    <property type="entry name" value="Immunoglobulins"/>
    <property type="match status" value="3"/>
</dbReference>
<dbReference type="AlphaFoldDB" id="A0A0N4UYN9"/>
<dbReference type="InterPro" id="IPR014756">
    <property type="entry name" value="Ig_E-set"/>
</dbReference>
<feature type="repeat" description="Filamin" evidence="3">
    <location>
        <begin position="103"/>
        <end position="198"/>
    </location>
</feature>
<reference evidence="6" key="1">
    <citation type="submission" date="2017-02" db="UniProtKB">
        <authorList>
            <consortium name="WormBaseParasite"/>
        </authorList>
    </citation>
    <scope>IDENTIFICATION</scope>
</reference>
<organism evidence="6">
    <name type="scientific">Enterobius vermicularis</name>
    <name type="common">Human pinworm</name>
    <dbReference type="NCBI Taxonomy" id="51028"/>
    <lineage>
        <taxon>Eukaryota</taxon>
        <taxon>Metazoa</taxon>
        <taxon>Ecdysozoa</taxon>
        <taxon>Nematoda</taxon>
        <taxon>Chromadorea</taxon>
        <taxon>Rhabditida</taxon>
        <taxon>Spirurina</taxon>
        <taxon>Oxyuridomorpha</taxon>
        <taxon>Oxyuroidea</taxon>
        <taxon>Oxyuridae</taxon>
        <taxon>Enterobius</taxon>
    </lineage>
</organism>
<evidence type="ECO:0000313" key="4">
    <source>
        <dbReference type="EMBL" id="VDD87270.1"/>
    </source>
</evidence>
<dbReference type="PROSITE" id="PS50194">
    <property type="entry name" value="FILAMIN_REPEAT"/>
    <property type="match status" value="3"/>
</dbReference>
<keyword evidence="5" id="KW-1185">Reference proteome</keyword>
<name>A0A0N4UYN9_ENTVE</name>
<dbReference type="SMART" id="SM00557">
    <property type="entry name" value="IG_FLMN"/>
    <property type="match status" value="3"/>
</dbReference>
<dbReference type="STRING" id="51028.A0A0N4UYN9"/>
<dbReference type="Pfam" id="PF00630">
    <property type="entry name" value="Filamin"/>
    <property type="match status" value="3"/>
</dbReference>
<dbReference type="PANTHER" id="PTHR38537">
    <property type="entry name" value="JITTERBUG, ISOFORM N"/>
    <property type="match status" value="1"/>
</dbReference>
<evidence type="ECO:0000313" key="5">
    <source>
        <dbReference type="Proteomes" id="UP000274131"/>
    </source>
</evidence>
<dbReference type="SUPFAM" id="SSF81296">
    <property type="entry name" value="E set domains"/>
    <property type="match status" value="4"/>
</dbReference>